<dbReference type="PANTHER" id="PTHR16198:SF2">
    <property type="entry name" value="INO80 COMPLEX SUBUNIT D"/>
    <property type="match status" value="1"/>
</dbReference>
<evidence type="ECO:0000313" key="6">
    <source>
        <dbReference type="Proteomes" id="UP000494040"/>
    </source>
</evidence>
<feature type="compositionally biased region" description="Basic residues" evidence="3">
    <location>
        <begin position="437"/>
        <end position="449"/>
    </location>
</feature>
<dbReference type="OMA" id="MYNVDQR"/>
<dbReference type="RefSeq" id="XP_014241113.1">
    <property type="nucleotide sequence ID" value="XM_014385627.2"/>
</dbReference>
<accession>A0A8I6R9M3</accession>
<keyword evidence="6" id="KW-1185">Reference proteome</keyword>
<protein>
    <recommendedName>
        <fullName evidence="4">KANL2-like probable zinc-finger domain-containing protein</fullName>
    </recommendedName>
</protein>
<evidence type="ECO:0000256" key="3">
    <source>
        <dbReference type="SAM" id="MobiDB-lite"/>
    </source>
</evidence>
<feature type="compositionally biased region" description="Low complexity" evidence="3">
    <location>
        <begin position="603"/>
        <end position="613"/>
    </location>
</feature>
<feature type="region of interest" description="Disordered" evidence="3">
    <location>
        <begin position="603"/>
        <end position="626"/>
    </location>
</feature>
<keyword evidence="2" id="KW-0539">Nucleus</keyword>
<feature type="region of interest" description="Disordered" evidence="3">
    <location>
        <begin position="90"/>
        <end position="120"/>
    </location>
</feature>
<evidence type="ECO:0000259" key="4">
    <source>
        <dbReference type="Pfam" id="PF13891"/>
    </source>
</evidence>
<dbReference type="EnsemblMetazoa" id="XM_014385627.2">
    <property type="protein sequence ID" value="XP_014241113.1"/>
    <property type="gene ID" value="LOC106661892"/>
</dbReference>
<feature type="domain" description="KANL2-like probable zinc-finger" evidence="4">
    <location>
        <begin position="345"/>
        <end position="406"/>
    </location>
</feature>
<evidence type="ECO:0000256" key="1">
    <source>
        <dbReference type="ARBA" id="ARBA00004123"/>
    </source>
</evidence>
<feature type="compositionally biased region" description="Basic residues" evidence="3">
    <location>
        <begin position="421"/>
        <end position="430"/>
    </location>
</feature>
<reference evidence="5" key="1">
    <citation type="submission" date="2022-01" db="UniProtKB">
        <authorList>
            <consortium name="EnsemblMetazoa"/>
        </authorList>
    </citation>
    <scope>IDENTIFICATION</scope>
</reference>
<evidence type="ECO:0000313" key="5">
    <source>
        <dbReference type="EnsemblMetazoa" id="XP_014241113.1"/>
    </source>
</evidence>
<dbReference type="Proteomes" id="UP000494040">
    <property type="component" value="Unassembled WGS sequence"/>
</dbReference>
<dbReference type="OrthoDB" id="10038011at2759"/>
<dbReference type="GO" id="GO:0005634">
    <property type="term" value="C:nucleus"/>
    <property type="evidence" value="ECO:0007669"/>
    <property type="project" value="UniProtKB-SubCell"/>
</dbReference>
<organism evidence="5 6">
    <name type="scientific">Cimex lectularius</name>
    <name type="common">Bed bug</name>
    <name type="synonym">Acanthia lectularia</name>
    <dbReference type="NCBI Taxonomy" id="79782"/>
    <lineage>
        <taxon>Eukaryota</taxon>
        <taxon>Metazoa</taxon>
        <taxon>Ecdysozoa</taxon>
        <taxon>Arthropoda</taxon>
        <taxon>Hexapoda</taxon>
        <taxon>Insecta</taxon>
        <taxon>Pterygota</taxon>
        <taxon>Neoptera</taxon>
        <taxon>Paraneoptera</taxon>
        <taxon>Hemiptera</taxon>
        <taxon>Heteroptera</taxon>
        <taxon>Panheteroptera</taxon>
        <taxon>Cimicomorpha</taxon>
        <taxon>Cimicidae</taxon>
        <taxon>Cimex</taxon>
    </lineage>
</organism>
<sequence>MQDAFNRDMFTLSDVNNPRFNGHVQVSPCKITGGKRDRKGCTKGKIEAIMKNNIVRSKTCVTQGASKKLPSPSGGNHVYYSQLVKSEDQQEDPYTFTEPEPQSLSLYQPGSSNKKISSNKSTNMVCPDKLKFEAGRAVKSFRVVDPASKMNKLQADIARNKVIGKRKKLEQISVRGKVNDNCLKRDPNKVCILAKREARKSTWQRERNSKHELLERIYLIKNDIKKYSSDLYPLGLELSDSDSDDFDADQSMYERHWFSKSDILTDESPRERRVEASRAQMRRRLAQTLKGIKVSDDPSSGLLAAVVAAARRFPNATATILNPSLSKSHSKIPLGAKFLITGEKCSYSAGCNWQALPCTRHCTQHIMYNVDQRLFHHCTGKELDNAQCNMPVFDVRHDHPVCPRHAEPLETPTQGHVDPRHSKKISKKNRLIGLSKNSKRNNKKRKKLATHSPEKETVAEKSPAPIPSENLYSTNGVQALMESGIQSPEVHIEGDVVEEVPEEVLAIASLDPVELASQATRLLEEHDLTNVLNQISTDAFNDLFTDKNGEYEPTREETEELERALEAVDNDVRSLERMTRSLPLLQLPLPLDTIGLLDETPAPGAFPPFQNGFPQPPPAATDIHNS</sequence>
<feature type="compositionally biased region" description="Low complexity" evidence="3">
    <location>
        <begin position="111"/>
        <end position="120"/>
    </location>
</feature>
<dbReference type="AlphaFoldDB" id="A0A8I6R9M3"/>
<dbReference type="InterPro" id="IPR025927">
    <property type="entry name" value="Znf_KANL2-like"/>
</dbReference>
<dbReference type="GeneID" id="106661892"/>
<evidence type="ECO:0000256" key="2">
    <source>
        <dbReference type="ARBA" id="ARBA00023242"/>
    </source>
</evidence>
<comment type="subcellular location">
    <subcellularLocation>
        <location evidence="1">Nucleus</location>
    </subcellularLocation>
</comment>
<dbReference type="Pfam" id="PF13891">
    <property type="entry name" value="zf-C3HC3H_KANSL2"/>
    <property type="match status" value="1"/>
</dbReference>
<feature type="compositionally biased region" description="Polar residues" evidence="3">
    <location>
        <begin position="100"/>
        <end position="110"/>
    </location>
</feature>
<feature type="region of interest" description="Disordered" evidence="3">
    <location>
        <begin position="404"/>
        <end position="471"/>
    </location>
</feature>
<dbReference type="PANTHER" id="PTHR16198">
    <property type="match status" value="1"/>
</dbReference>
<name>A0A8I6R9M3_CIMLE</name>
<dbReference type="KEGG" id="clec:106661892"/>
<proteinExistence type="predicted"/>